<dbReference type="EMBL" id="JADHQC010000005">
    <property type="protein sequence ID" value="MBL6811600.1"/>
    <property type="molecule type" value="Genomic_DNA"/>
</dbReference>
<feature type="transmembrane region" description="Helical" evidence="10">
    <location>
        <begin position="433"/>
        <end position="454"/>
    </location>
</feature>
<feature type="transmembrane region" description="Helical" evidence="10">
    <location>
        <begin position="70"/>
        <end position="93"/>
    </location>
</feature>
<evidence type="ECO:0000256" key="1">
    <source>
        <dbReference type="ARBA" id="ARBA00004429"/>
    </source>
</evidence>
<dbReference type="GO" id="GO:0042910">
    <property type="term" value="F:xenobiotic transmembrane transporter activity"/>
    <property type="evidence" value="ECO:0007669"/>
    <property type="project" value="InterPro"/>
</dbReference>
<evidence type="ECO:0000313" key="12">
    <source>
        <dbReference type="Proteomes" id="UP000744438"/>
    </source>
</evidence>
<protein>
    <recommendedName>
        <fullName evidence="9">Multidrug-efflux transporter</fullName>
    </recommendedName>
</protein>
<dbReference type="AlphaFoldDB" id="A0A937HW13"/>
<keyword evidence="6 10" id="KW-1133">Transmembrane helix</keyword>
<dbReference type="Pfam" id="PF01554">
    <property type="entry name" value="MatE"/>
    <property type="match status" value="2"/>
</dbReference>
<feature type="transmembrane region" description="Helical" evidence="10">
    <location>
        <begin position="209"/>
        <end position="228"/>
    </location>
</feature>
<accession>A0A937HW13</accession>
<keyword evidence="4" id="KW-1003">Cell membrane</keyword>
<dbReference type="PIRSF" id="PIRSF006603">
    <property type="entry name" value="DinF"/>
    <property type="match status" value="1"/>
</dbReference>
<gene>
    <name evidence="11" type="ORF">ISQ63_01800</name>
</gene>
<keyword evidence="7" id="KW-0406">Ion transport</keyword>
<evidence type="ECO:0000256" key="9">
    <source>
        <dbReference type="ARBA" id="ARBA00031636"/>
    </source>
</evidence>
<feature type="transmembrane region" description="Helical" evidence="10">
    <location>
        <begin position="400"/>
        <end position="421"/>
    </location>
</feature>
<feature type="transmembrane region" description="Helical" evidence="10">
    <location>
        <begin position="26"/>
        <end position="50"/>
    </location>
</feature>
<sequence length="469" mass="51364">MKETLNTSTEDGVIKNSMASEEAKEYFKLATPMLLTQLAAHATGIISALMTGNYNTVDQAAVAIGNMLFWPAYFGIAGVLFIVTSFVAQFYGAKQITQIGPIVKQSYWLAIPLILLFVVYTLNADSLLNILGTPEQVKTITKDYLFGLMIGAPAMFLFQPLRSMCEGMKKPLPITYINVVMVLINALVNYVLIFGKFGFPELGGKGCGIAFLISSWSSLLIILGYIYFSKFFKEIRFFENFEAPNPKQISEIMKLGIPIGGTLFIEIAVFSGAGLILSRLGENVISAHAIAMQVTTLTFMLPLSIGLAANVRVGNLVGSNSLDRARYSSFFAMFFALFLAIINTFVLIEFGNYLASFFNPDIEIVNLAATLLIIAAIFQIADGLNFAGVGALRGFKDTQILFFFMFIAYWIIGMPIGYTLSMTDFFSDPIGAPGMWIGLTVGLFVSAAFVIARVNYTTGRGRSRFVLNS</sequence>
<feature type="transmembrane region" description="Helical" evidence="10">
    <location>
        <begin position="173"/>
        <end position="197"/>
    </location>
</feature>
<dbReference type="GO" id="GO:0005886">
    <property type="term" value="C:plasma membrane"/>
    <property type="evidence" value="ECO:0007669"/>
    <property type="project" value="UniProtKB-SubCell"/>
</dbReference>
<evidence type="ECO:0000313" key="11">
    <source>
        <dbReference type="EMBL" id="MBL6811600.1"/>
    </source>
</evidence>
<evidence type="ECO:0000256" key="2">
    <source>
        <dbReference type="ARBA" id="ARBA00022448"/>
    </source>
</evidence>
<keyword evidence="5 10" id="KW-0812">Transmembrane</keyword>
<reference evidence="11" key="1">
    <citation type="submission" date="2020-10" db="EMBL/GenBank/DDBJ databases">
        <title>Microbiome of the Black Sea water column analyzed by genome centric metagenomics.</title>
        <authorList>
            <person name="Cabello-Yeves P.J."/>
            <person name="Callieri C."/>
            <person name="Picazo A."/>
            <person name="Mehrshad M."/>
            <person name="Haro-Moreno J.M."/>
            <person name="Roda-Garcia J."/>
            <person name="Dzembekova N."/>
            <person name="Slabakova V."/>
            <person name="Slabakova N."/>
            <person name="Moncheva S."/>
            <person name="Rodriguez-Valera F."/>
        </authorList>
    </citation>
    <scope>NUCLEOTIDE SEQUENCE</scope>
    <source>
        <strain evidence="11">BS307-5m-G49</strain>
    </source>
</reference>
<evidence type="ECO:0000256" key="8">
    <source>
        <dbReference type="ARBA" id="ARBA00023136"/>
    </source>
</evidence>
<feature type="transmembrane region" description="Helical" evidence="10">
    <location>
        <begin position="144"/>
        <end position="161"/>
    </location>
</feature>
<feature type="transmembrane region" description="Helical" evidence="10">
    <location>
        <begin position="255"/>
        <end position="277"/>
    </location>
</feature>
<dbReference type="CDD" id="cd13131">
    <property type="entry name" value="MATE_NorM_like"/>
    <property type="match status" value="1"/>
</dbReference>
<evidence type="ECO:0000256" key="4">
    <source>
        <dbReference type="ARBA" id="ARBA00022475"/>
    </source>
</evidence>
<dbReference type="Proteomes" id="UP000744438">
    <property type="component" value="Unassembled WGS sequence"/>
</dbReference>
<dbReference type="NCBIfam" id="TIGR00797">
    <property type="entry name" value="matE"/>
    <property type="match status" value="1"/>
</dbReference>
<evidence type="ECO:0000256" key="7">
    <source>
        <dbReference type="ARBA" id="ARBA00023065"/>
    </source>
</evidence>
<evidence type="ECO:0000256" key="6">
    <source>
        <dbReference type="ARBA" id="ARBA00022989"/>
    </source>
</evidence>
<evidence type="ECO:0000256" key="3">
    <source>
        <dbReference type="ARBA" id="ARBA00022449"/>
    </source>
</evidence>
<feature type="transmembrane region" description="Helical" evidence="10">
    <location>
        <begin position="330"/>
        <end position="355"/>
    </location>
</feature>
<evidence type="ECO:0000256" key="10">
    <source>
        <dbReference type="SAM" id="Phobius"/>
    </source>
</evidence>
<comment type="caution">
    <text evidence="11">The sequence shown here is derived from an EMBL/GenBank/DDBJ whole genome shotgun (WGS) entry which is preliminary data.</text>
</comment>
<feature type="transmembrane region" description="Helical" evidence="10">
    <location>
        <begin position="105"/>
        <end position="124"/>
    </location>
</feature>
<dbReference type="GO" id="GO:0015297">
    <property type="term" value="F:antiporter activity"/>
    <property type="evidence" value="ECO:0007669"/>
    <property type="project" value="UniProtKB-KW"/>
</dbReference>
<dbReference type="InterPro" id="IPR048279">
    <property type="entry name" value="MdtK-like"/>
</dbReference>
<feature type="transmembrane region" description="Helical" evidence="10">
    <location>
        <begin position="289"/>
        <end position="309"/>
    </location>
</feature>
<dbReference type="PANTHER" id="PTHR43298">
    <property type="entry name" value="MULTIDRUG RESISTANCE PROTEIN NORM-RELATED"/>
    <property type="match status" value="1"/>
</dbReference>
<name>A0A937HW13_9GAMM</name>
<organism evidence="11 12">
    <name type="scientific">SAR86 cluster bacterium</name>
    <dbReference type="NCBI Taxonomy" id="2030880"/>
    <lineage>
        <taxon>Bacteria</taxon>
        <taxon>Pseudomonadati</taxon>
        <taxon>Pseudomonadota</taxon>
        <taxon>Gammaproteobacteria</taxon>
        <taxon>SAR86 cluster</taxon>
    </lineage>
</organism>
<dbReference type="GO" id="GO:0006811">
    <property type="term" value="P:monoatomic ion transport"/>
    <property type="evidence" value="ECO:0007669"/>
    <property type="project" value="UniProtKB-KW"/>
</dbReference>
<feature type="transmembrane region" description="Helical" evidence="10">
    <location>
        <begin position="367"/>
        <end position="388"/>
    </location>
</feature>
<keyword evidence="8 10" id="KW-0472">Membrane</keyword>
<evidence type="ECO:0000256" key="5">
    <source>
        <dbReference type="ARBA" id="ARBA00022692"/>
    </source>
</evidence>
<keyword evidence="2" id="KW-0813">Transport</keyword>
<dbReference type="PANTHER" id="PTHR43298:SF2">
    <property type="entry name" value="FMN_FAD EXPORTER YEEO-RELATED"/>
    <property type="match status" value="1"/>
</dbReference>
<proteinExistence type="predicted"/>
<comment type="subcellular location">
    <subcellularLocation>
        <location evidence="1">Cell inner membrane</location>
        <topology evidence="1">Multi-pass membrane protein</topology>
    </subcellularLocation>
</comment>
<dbReference type="InterPro" id="IPR002528">
    <property type="entry name" value="MATE_fam"/>
</dbReference>
<dbReference type="InterPro" id="IPR050222">
    <property type="entry name" value="MATE_MdtK"/>
</dbReference>
<keyword evidence="3" id="KW-0050">Antiport</keyword>